<feature type="domain" description="Pirin N-terminal" evidence="3">
    <location>
        <begin position="16"/>
        <end position="120"/>
    </location>
</feature>
<dbReference type="EMBL" id="JADCSA010000006">
    <property type="protein sequence ID" value="MBE7324610.1"/>
    <property type="molecule type" value="Genomic_DNA"/>
</dbReference>
<protein>
    <submittedName>
        <fullName evidence="4">Pirin family protein</fullName>
    </submittedName>
</protein>
<proteinExistence type="inferred from homology"/>
<evidence type="ECO:0000313" key="4">
    <source>
        <dbReference type="EMBL" id="MBE7324610.1"/>
    </source>
</evidence>
<evidence type="ECO:0000256" key="1">
    <source>
        <dbReference type="ARBA" id="ARBA00008416"/>
    </source>
</evidence>
<gene>
    <name evidence="4" type="ORF">IEQ44_08090</name>
</gene>
<name>A0ABR9RSR2_9ACTN</name>
<evidence type="ECO:0000313" key="5">
    <source>
        <dbReference type="Proteomes" id="UP000756387"/>
    </source>
</evidence>
<comment type="similarity">
    <text evidence="1 2">Belongs to the pirin family.</text>
</comment>
<dbReference type="RefSeq" id="WP_193637935.1">
    <property type="nucleotide sequence ID" value="NZ_JADCSA010000006.1"/>
</dbReference>
<organism evidence="4 5">
    <name type="scientific">Nocardioides malaquae</name>
    <dbReference type="NCBI Taxonomy" id="2773426"/>
    <lineage>
        <taxon>Bacteria</taxon>
        <taxon>Bacillati</taxon>
        <taxon>Actinomycetota</taxon>
        <taxon>Actinomycetes</taxon>
        <taxon>Propionibacteriales</taxon>
        <taxon>Nocardioidaceae</taxon>
        <taxon>Nocardioides</taxon>
    </lineage>
</organism>
<dbReference type="PANTHER" id="PTHR43212:SF3">
    <property type="entry name" value="QUERCETIN 2,3-DIOXYGENASE"/>
    <property type="match status" value="1"/>
</dbReference>
<evidence type="ECO:0000259" key="3">
    <source>
        <dbReference type="Pfam" id="PF02678"/>
    </source>
</evidence>
<reference evidence="4 5" key="1">
    <citation type="submission" date="2020-10" db="EMBL/GenBank/DDBJ databases">
        <title>Nocardioides sp. isolated from sludge.</title>
        <authorList>
            <person name="Zhang X."/>
        </authorList>
    </citation>
    <scope>NUCLEOTIDE SEQUENCE [LARGE SCALE GENOMIC DNA]</scope>
    <source>
        <strain evidence="4 5">Y6</strain>
    </source>
</reference>
<dbReference type="SUPFAM" id="SSF51182">
    <property type="entry name" value="RmlC-like cupins"/>
    <property type="match status" value="1"/>
</dbReference>
<dbReference type="InterPro" id="IPR012093">
    <property type="entry name" value="Pirin"/>
</dbReference>
<dbReference type="PANTHER" id="PTHR43212">
    <property type="entry name" value="QUERCETIN 2,3-DIOXYGENASE"/>
    <property type="match status" value="1"/>
</dbReference>
<sequence length="238" mass="25421">MQTRLYPGSERCATQSADRVTRHSFSFGEHYDPDNLAFGPMRCHDDHRLSWGAGFEEHTHSGVELVTWVLHGQLVHTDSLGHRTLLPAGTVQVQSAGSGIRHSEFADTSPEPTRFVQTWLVPDEPDGPPATFVASGMRSGRLTPVAGVGAQVPIGTAGATLWAGTLAPGEPHDHPVCPMQHLFVASGEVRWQPAGGEAVVLGAGDALRVTEADDVEATLTPTRESDVLIWTFGPPNPG</sequence>
<dbReference type="Pfam" id="PF02678">
    <property type="entry name" value="Pirin"/>
    <property type="match status" value="1"/>
</dbReference>
<dbReference type="Gene3D" id="2.60.120.10">
    <property type="entry name" value="Jelly Rolls"/>
    <property type="match status" value="2"/>
</dbReference>
<dbReference type="InterPro" id="IPR003829">
    <property type="entry name" value="Pirin_N_dom"/>
</dbReference>
<dbReference type="Proteomes" id="UP000756387">
    <property type="component" value="Unassembled WGS sequence"/>
</dbReference>
<dbReference type="InterPro" id="IPR014710">
    <property type="entry name" value="RmlC-like_jellyroll"/>
</dbReference>
<evidence type="ECO:0000256" key="2">
    <source>
        <dbReference type="RuleBase" id="RU003457"/>
    </source>
</evidence>
<comment type="caution">
    <text evidence="4">The sequence shown here is derived from an EMBL/GenBank/DDBJ whole genome shotgun (WGS) entry which is preliminary data.</text>
</comment>
<accession>A0ABR9RSR2</accession>
<dbReference type="InterPro" id="IPR011051">
    <property type="entry name" value="RmlC_Cupin_sf"/>
</dbReference>
<keyword evidence="5" id="KW-1185">Reference proteome</keyword>